<feature type="transmembrane region" description="Helical" evidence="1">
    <location>
        <begin position="26"/>
        <end position="46"/>
    </location>
</feature>
<feature type="transmembrane region" description="Helical" evidence="1">
    <location>
        <begin position="210"/>
        <end position="233"/>
    </location>
</feature>
<evidence type="ECO:0000313" key="5">
    <source>
        <dbReference type="Proteomes" id="UP001500326"/>
    </source>
</evidence>
<keyword evidence="1" id="KW-0472">Membrane</keyword>
<feature type="transmembrane region" description="Helical" evidence="1">
    <location>
        <begin position="184"/>
        <end position="204"/>
    </location>
</feature>
<dbReference type="Proteomes" id="UP001500326">
    <property type="component" value="Unassembled WGS sequence"/>
</dbReference>
<dbReference type="EMBL" id="BAAAOH010000001">
    <property type="protein sequence ID" value="GAA1984952.1"/>
    <property type="molecule type" value="Genomic_DNA"/>
</dbReference>
<dbReference type="Pfam" id="PF01757">
    <property type="entry name" value="Acyl_transf_3"/>
    <property type="match status" value="1"/>
</dbReference>
<protein>
    <submittedName>
        <fullName evidence="4">Acyltransferase family protein</fullName>
    </submittedName>
</protein>
<dbReference type="PANTHER" id="PTHR23028">
    <property type="entry name" value="ACETYLTRANSFERASE"/>
    <property type="match status" value="1"/>
</dbReference>
<feature type="transmembrane region" description="Helical" evidence="1">
    <location>
        <begin position="333"/>
        <end position="351"/>
    </location>
</feature>
<evidence type="ECO:0000256" key="1">
    <source>
        <dbReference type="SAM" id="Phobius"/>
    </source>
</evidence>
<accession>A0ABN2SF28</accession>
<dbReference type="GO" id="GO:0016746">
    <property type="term" value="F:acyltransferase activity"/>
    <property type="evidence" value="ECO:0007669"/>
    <property type="project" value="UniProtKB-KW"/>
</dbReference>
<feature type="transmembrane region" description="Helical" evidence="1">
    <location>
        <begin position="84"/>
        <end position="107"/>
    </location>
</feature>
<proteinExistence type="predicted"/>
<dbReference type="InterPro" id="IPR050879">
    <property type="entry name" value="Acyltransferase_3"/>
</dbReference>
<evidence type="ECO:0000313" key="4">
    <source>
        <dbReference type="EMBL" id="GAA1984952.1"/>
    </source>
</evidence>
<name>A0ABN2SF28_9MICO</name>
<evidence type="ECO:0000259" key="3">
    <source>
        <dbReference type="Pfam" id="PF19040"/>
    </source>
</evidence>
<dbReference type="Pfam" id="PF19040">
    <property type="entry name" value="SGNH"/>
    <property type="match status" value="1"/>
</dbReference>
<keyword evidence="5" id="KW-1185">Reference proteome</keyword>
<dbReference type="InterPro" id="IPR002656">
    <property type="entry name" value="Acyl_transf_3_dom"/>
</dbReference>
<feature type="transmembrane region" description="Helical" evidence="1">
    <location>
        <begin position="372"/>
        <end position="393"/>
    </location>
</feature>
<evidence type="ECO:0000259" key="2">
    <source>
        <dbReference type="Pfam" id="PF01757"/>
    </source>
</evidence>
<feature type="transmembrane region" description="Helical" evidence="1">
    <location>
        <begin position="240"/>
        <end position="261"/>
    </location>
</feature>
<reference evidence="4 5" key="1">
    <citation type="journal article" date="2019" name="Int. J. Syst. Evol. Microbiol.">
        <title>The Global Catalogue of Microorganisms (GCM) 10K type strain sequencing project: providing services to taxonomists for standard genome sequencing and annotation.</title>
        <authorList>
            <consortium name="The Broad Institute Genomics Platform"/>
            <consortium name="The Broad Institute Genome Sequencing Center for Infectious Disease"/>
            <person name="Wu L."/>
            <person name="Ma J."/>
        </authorList>
    </citation>
    <scope>NUCLEOTIDE SEQUENCE [LARGE SCALE GENOMIC DNA]</scope>
    <source>
        <strain evidence="4 5">JCM 14902</strain>
    </source>
</reference>
<keyword evidence="1" id="KW-0812">Transmembrane</keyword>
<keyword evidence="1" id="KW-1133">Transmembrane helix</keyword>
<feature type="transmembrane region" description="Helical" evidence="1">
    <location>
        <begin position="151"/>
        <end position="172"/>
    </location>
</feature>
<dbReference type="InterPro" id="IPR043968">
    <property type="entry name" value="SGNH"/>
</dbReference>
<gene>
    <name evidence="4" type="ORF">GCM10009777_18650</name>
</gene>
<feature type="transmembrane region" description="Helical" evidence="1">
    <location>
        <begin position="309"/>
        <end position="327"/>
    </location>
</feature>
<dbReference type="PANTHER" id="PTHR23028:SF53">
    <property type="entry name" value="ACYL_TRANSF_3 DOMAIN-CONTAINING PROTEIN"/>
    <property type="match status" value="1"/>
</dbReference>
<keyword evidence="4" id="KW-0012">Acyltransferase</keyword>
<feature type="transmembrane region" description="Helical" evidence="1">
    <location>
        <begin position="267"/>
        <end position="288"/>
    </location>
</feature>
<organism evidence="4 5">
    <name type="scientific">Microbacterium pumilum</name>
    <dbReference type="NCBI Taxonomy" id="344165"/>
    <lineage>
        <taxon>Bacteria</taxon>
        <taxon>Bacillati</taxon>
        <taxon>Actinomycetota</taxon>
        <taxon>Actinomycetes</taxon>
        <taxon>Micrococcales</taxon>
        <taxon>Microbacteriaceae</taxon>
        <taxon>Microbacterium</taxon>
    </lineage>
</organism>
<feature type="domain" description="Acyltransferase 3" evidence="2">
    <location>
        <begin position="22"/>
        <end position="351"/>
    </location>
</feature>
<keyword evidence="4" id="KW-0808">Transferase</keyword>
<comment type="caution">
    <text evidence="4">The sequence shown here is derived from an EMBL/GenBank/DDBJ whole genome shotgun (WGS) entry which is preliminary data.</text>
</comment>
<feature type="transmembrane region" description="Helical" evidence="1">
    <location>
        <begin position="52"/>
        <end position="72"/>
    </location>
</feature>
<sequence>MTTVTRAQLRAASPRRSPQRIREIDGLRGVALTMVVLFHLFGHGRVSGGVDVFLVVSGFLITMSLASSVHAGRSLDLARRWGRIFTRLAPAAAVTLVFVLLLTMTVLPPWTREQNLGEVIASALYVENWQLISSQLAYNAAGPLTSPVQHFWSLAIQAQFFIALPLAVALIVRIARSPAASLRIVWIVLGIATGASFLYAAWLNGTSPDIAYFSSFTRLWELGLGALMAGLVLRGLRLPGVLGAVAGWIGLALVVGSGWFVDGAQAFPGPLALIPVLGAALVIAASGGRSRGSVATVLGARPLVALDRVSYPLYLWHWPILIAFLAIVGRDTVGVMDAVIILSISILAALATRRFVSRPVEQWAFARPRSQASLITPVVAIGTVVVLAFALLIPQTAAAREEDWDAASPCFGAAAMDPAQAACADAVPTELVPGFAALSKDDDNRSGCWASDGMKEVHVCTLGVEEGYSRHLIAVGDSHNNTLIGAYARIALENGWRIDVAGRGGCYWTTATQRQSSPVEADECRNWTADLTARIQAMPDLDAIIVTHSSAAPLSVPEGADADEYRVQGLVEAWSTRPAGVPIIAIRDNPIFPKSALECALDVDTALRGGCAVPRDEALHDDGTREAVARDANATLIDLTDYMCAPAQCSIAVGGVLVVRDGRHLTATFAHTLAPYLSRALVEALD</sequence>
<feature type="domain" description="SGNH" evidence="3">
    <location>
        <begin position="450"/>
        <end position="677"/>
    </location>
</feature>